<comment type="similarity">
    <text evidence="1">Belongs to the short-chain dehydrogenases/reductases (SDR) family.</text>
</comment>
<dbReference type="InterPro" id="IPR020904">
    <property type="entry name" value="Sc_DH/Rdtase_CS"/>
</dbReference>
<proteinExistence type="inferred from homology"/>
<dbReference type="OrthoDB" id="286404at2"/>
<dbReference type="PRINTS" id="PR00081">
    <property type="entry name" value="GDHRDH"/>
</dbReference>
<evidence type="ECO:0000313" key="4">
    <source>
        <dbReference type="Proteomes" id="UP000321617"/>
    </source>
</evidence>
<dbReference type="Pfam" id="PF13561">
    <property type="entry name" value="adh_short_C2"/>
    <property type="match status" value="1"/>
</dbReference>
<name>A0A562VEI8_9ACTN</name>
<dbReference type="EMBL" id="VLLL01000005">
    <property type="protein sequence ID" value="TWJ16241.1"/>
    <property type="molecule type" value="Genomic_DNA"/>
</dbReference>
<comment type="caution">
    <text evidence="3">The sequence shown here is derived from an EMBL/GenBank/DDBJ whole genome shotgun (WGS) entry which is preliminary data.</text>
</comment>
<keyword evidence="2" id="KW-0560">Oxidoreductase</keyword>
<dbReference type="Proteomes" id="UP000321617">
    <property type="component" value="Unassembled WGS sequence"/>
</dbReference>
<dbReference type="SUPFAM" id="SSF51735">
    <property type="entry name" value="NAD(P)-binding Rossmann-fold domains"/>
    <property type="match status" value="1"/>
</dbReference>
<dbReference type="PANTHER" id="PTHR42760:SF115">
    <property type="entry name" value="3-OXOACYL-[ACYL-CARRIER-PROTEIN] REDUCTASE FABG"/>
    <property type="match status" value="1"/>
</dbReference>
<gene>
    <name evidence="3" type="ORF">LX16_1968</name>
</gene>
<dbReference type="PROSITE" id="PS00061">
    <property type="entry name" value="ADH_SHORT"/>
    <property type="match status" value="1"/>
</dbReference>
<accession>A0A562VEI8</accession>
<keyword evidence="4" id="KW-1185">Reference proteome</keyword>
<dbReference type="Gene3D" id="3.40.50.720">
    <property type="entry name" value="NAD(P)-binding Rossmann-like Domain"/>
    <property type="match status" value="1"/>
</dbReference>
<evidence type="ECO:0000256" key="2">
    <source>
        <dbReference type="ARBA" id="ARBA00023002"/>
    </source>
</evidence>
<organism evidence="3 4">
    <name type="scientific">Stackebrandtia albiflava</name>
    <dbReference type="NCBI Taxonomy" id="406432"/>
    <lineage>
        <taxon>Bacteria</taxon>
        <taxon>Bacillati</taxon>
        <taxon>Actinomycetota</taxon>
        <taxon>Actinomycetes</taxon>
        <taxon>Glycomycetales</taxon>
        <taxon>Glycomycetaceae</taxon>
        <taxon>Stackebrandtia</taxon>
    </lineage>
</organism>
<protein>
    <submittedName>
        <fullName evidence="3">Gluconate 5-dehydrogenase</fullName>
    </submittedName>
</protein>
<dbReference type="GO" id="GO:0016616">
    <property type="term" value="F:oxidoreductase activity, acting on the CH-OH group of donors, NAD or NADP as acceptor"/>
    <property type="evidence" value="ECO:0007669"/>
    <property type="project" value="TreeGrafter"/>
</dbReference>
<evidence type="ECO:0000256" key="1">
    <source>
        <dbReference type="ARBA" id="ARBA00006484"/>
    </source>
</evidence>
<dbReference type="RefSeq" id="WP_147136324.1">
    <property type="nucleotide sequence ID" value="NZ_BAABIJ010000001.1"/>
</dbReference>
<dbReference type="PANTHER" id="PTHR42760">
    <property type="entry name" value="SHORT-CHAIN DEHYDROGENASES/REDUCTASES FAMILY MEMBER"/>
    <property type="match status" value="1"/>
</dbReference>
<dbReference type="InterPro" id="IPR002347">
    <property type="entry name" value="SDR_fam"/>
</dbReference>
<sequence>MSRYLTDLFGTSGRRAVVTGGSSGIGYAMAEALGRGGAAMTLVARSPERLADAASRLRAHDVEVDTVAADLSDRAALAGAAERIAEHGEPDILVNAAGVNPRPPMAELSEREWDVTMAVNLTAPWLLGQRFGPGMARRGFGRIVNIASQQSIRAFGNSGVYGVSKTAICGLTRSQAEAWSAHGVCCNAVAPGFVHTPLTEPVFATPGRPERLAARTMAGRNGVPEDFAGVVVFLASAASSYLTGQTIFVDGGFSAT</sequence>
<evidence type="ECO:0000313" key="3">
    <source>
        <dbReference type="EMBL" id="TWJ16241.1"/>
    </source>
</evidence>
<dbReference type="AlphaFoldDB" id="A0A562VEI8"/>
<dbReference type="PRINTS" id="PR00080">
    <property type="entry name" value="SDRFAMILY"/>
</dbReference>
<dbReference type="FunFam" id="3.40.50.720:FF:000084">
    <property type="entry name" value="Short-chain dehydrogenase reductase"/>
    <property type="match status" value="1"/>
</dbReference>
<dbReference type="InterPro" id="IPR036291">
    <property type="entry name" value="NAD(P)-bd_dom_sf"/>
</dbReference>
<reference evidence="3 4" key="1">
    <citation type="journal article" date="2013" name="Stand. Genomic Sci.">
        <title>Genomic Encyclopedia of Type Strains, Phase I: The one thousand microbial genomes (KMG-I) project.</title>
        <authorList>
            <person name="Kyrpides N.C."/>
            <person name="Woyke T."/>
            <person name="Eisen J.A."/>
            <person name="Garrity G."/>
            <person name="Lilburn T.G."/>
            <person name="Beck B.J."/>
            <person name="Whitman W.B."/>
            <person name="Hugenholtz P."/>
            <person name="Klenk H.P."/>
        </authorList>
    </citation>
    <scope>NUCLEOTIDE SEQUENCE [LARGE SCALE GENOMIC DNA]</scope>
    <source>
        <strain evidence="3 4">DSM 45044</strain>
    </source>
</reference>